<dbReference type="EMBL" id="LO017727">
    <property type="protein sequence ID" value="CRH05138.1"/>
    <property type="molecule type" value="Genomic_DNA"/>
</dbReference>
<reference evidence="1" key="1">
    <citation type="submission" date="2015-04" db="EMBL/GenBank/DDBJ databases">
        <authorList>
            <person name="Syromyatnikov M.Y."/>
            <person name="Popov V.N."/>
        </authorList>
    </citation>
    <scope>NUCLEOTIDE SEQUENCE</scope>
    <source>
        <strain evidence="1">MO-1</strain>
    </source>
</reference>
<evidence type="ECO:0000313" key="1">
    <source>
        <dbReference type="EMBL" id="CRH05138.1"/>
    </source>
</evidence>
<proteinExistence type="predicted"/>
<accession>A0A1S7LF40</accession>
<dbReference type="AlphaFoldDB" id="A0A1S7LF40"/>
<sequence>MNRLPMRMTPYPCPSGHCKRWLLALPAKQQLVLLDGTHGILARYGSGQEGDKDGPAEQAELNTPSAVVVLADDFYLLDQRGQKLKRVDAVENRLETQLCFPLSWGSAEDLSTDGVGGILISFPEQKSIMQWQPGGALQSWVALPFGPTTLQPWQGGWLVVDGQQGELWGLSCQRERMKLTNGKEKIVQIATMGGQLWASDIDGGLSVAALPTVLSAGMLLELQEYTSHLLDSEGLFCGLPLVVEGLGSSVESGLLLAVTGQVGLFSVHLALGDVTRWQFML</sequence>
<dbReference type="SUPFAM" id="SSF101898">
    <property type="entry name" value="NHL repeat"/>
    <property type="match status" value="1"/>
</dbReference>
<gene>
    <name evidence="1" type="ORF">MAGMO_0939</name>
</gene>
<name>A0A1S7LF40_MAGMO</name>
<protein>
    <submittedName>
        <fullName evidence="1">Uncharacterized protein</fullName>
    </submittedName>
</protein>
<organism evidence="1">
    <name type="scientific">Magnetococcus massalia (strain MO-1)</name>
    <dbReference type="NCBI Taxonomy" id="451514"/>
    <lineage>
        <taxon>Bacteria</taxon>
        <taxon>Pseudomonadati</taxon>
        <taxon>Pseudomonadota</taxon>
        <taxon>Magnetococcia</taxon>
        <taxon>Magnetococcales</taxon>
        <taxon>Magnetococcaceae</taxon>
        <taxon>Magnetococcus</taxon>
    </lineage>
</organism>